<dbReference type="InterPro" id="IPR036890">
    <property type="entry name" value="HATPase_C_sf"/>
</dbReference>
<dbReference type="Pfam" id="PF08447">
    <property type="entry name" value="PAS_3"/>
    <property type="match status" value="3"/>
</dbReference>
<feature type="domain" description="PAC" evidence="8">
    <location>
        <begin position="268"/>
        <end position="320"/>
    </location>
</feature>
<dbReference type="InterPro" id="IPR004358">
    <property type="entry name" value="Sig_transdc_His_kin-like_C"/>
</dbReference>
<dbReference type="Pfam" id="PF13426">
    <property type="entry name" value="PAS_9"/>
    <property type="match status" value="3"/>
</dbReference>
<evidence type="ECO:0000256" key="1">
    <source>
        <dbReference type="ARBA" id="ARBA00000085"/>
    </source>
</evidence>
<dbReference type="Gene3D" id="1.10.287.130">
    <property type="match status" value="1"/>
</dbReference>
<dbReference type="InterPro" id="IPR013655">
    <property type="entry name" value="PAS_fold_3"/>
</dbReference>
<feature type="domain" description="PAC" evidence="8">
    <location>
        <begin position="1038"/>
        <end position="1090"/>
    </location>
</feature>
<dbReference type="PROSITE" id="PS50109">
    <property type="entry name" value="HIS_KIN"/>
    <property type="match status" value="1"/>
</dbReference>
<dbReference type="InterPro" id="IPR003018">
    <property type="entry name" value="GAF"/>
</dbReference>
<evidence type="ECO:0000256" key="5">
    <source>
        <dbReference type="ARBA" id="ARBA00022777"/>
    </source>
</evidence>
<dbReference type="SMART" id="SM00086">
    <property type="entry name" value="PAC"/>
    <property type="match status" value="6"/>
</dbReference>
<feature type="domain" description="PAS" evidence="7">
    <location>
        <begin position="478"/>
        <end position="506"/>
    </location>
</feature>
<dbReference type="CDD" id="cd00075">
    <property type="entry name" value="HATPase"/>
    <property type="match status" value="1"/>
</dbReference>
<dbReference type="CDD" id="cd00082">
    <property type="entry name" value="HisKA"/>
    <property type="match status" value="1"/>
</dbReference>
<feature type="domain" description="PAS" evidence="7">
    <location>
        <begin position="707"/>
        <end position="778"/>
    </location>
</feature>
<accession>A0ABS7U6B1</accession>
<dbReference type="Pfam" id="PF02518">
    <property type="entry name" value="HATPase_c"/>
    <property type="match status" value="1"/>
</dbReference>
<comment type="caution">
    <text evidence="9">The sequence shown here is derived from an EMBL/GenBank/DDBJ whole genome shotgun (WGS) entry which is preliminary data.</text>
</comment>
<dbReference type="EMBL" id="JAIRAU010000059">
    <property type="protein sequence ID" value="MBZ5715931.1"/>
    <property type="molecule type" value="Genomic_DNA"/>
</dbReference>
<evidence type="ECO:0000313" key="10">
    <source>
        <dbReference type="Proteomes" id="UP001139031"/>
    </source>
</evidence>
<keyword evidence="5" id="KW-0418">Kinase</keyword>
<dbReference type="SUPFAM" id="SSF55874">
    <property type="entry name" value="ATPase domain of HSP90 chaperone/DNA topoisomerase II/histidine kinase"/>
    <property type="match status" value="1"/>
</dbReference>
<dbReference type="CDD" id="cd00130">
    <property type="entry name" value="PAS"/>
    <property type="match status" value="6"/>
</dbReference>
<feature type="domain" description="PAC" evidence="8">
    <location>
        <begin position="781"/>
        <end position="834"/>
    </location>
</feature>
<evidence type="ECO:0000256" key="4">
    <source>
        <dbReference type="ARBA" id="ARBA00022679"/>
    </source>
</evidence>
<dbReference type="InterPro" id="IPR013656">
    <property type="entry name" value="PAS_4"/>
</dbReference>
<dbReference type="InterPro" id="IPR029016">
    <property type="entry name" value="GAF-like_dom_sf"/>
</dbReference>
<dbReference type="InterPro" id="IPR052162">
    <property type="entry name" value="Sensor_kinase/Photoreceptor"/>
</dbReference>
<dbReference type="InterPro" id="IPR003594">
    <property type="entry name" value="HATPase_dom"/>
</dbReference>
<proteinExistence type="predicted"/>
<feature type="domain" description="PAS" evidence="7">
    <location>
        <begin position="585"/>
        <end position="633"/>
    </location>
</feature>
<feature type="domain" description="PAS" evidence="7">
    <location>
        <begin position="190"/>
        <end position="262"/>
    </location>
</feature>
<protein>
    <recommendedName>
        <fullName evidence="2">histidine kinase</fullName>
        <ecNumber evidence="2">2.7.13.3</ecNumber>
    </recommendedName>
</protein>
<dbReference type="InterPro" id="IPR005467">
    <property type="entry name" value="His_kinase_dom"/>
</dbReference>
<keyword evidence="10" id="KW-1185">Reference proteome</keyword>
<dbReference type="PANTHER" id="PTHR43304:SF1">
    <property type="entry name" value="PAC DOMAIN-CONTAINING PROTEIN"/>
    <property type="match status" value="1"/>
</dbReference>
<dbReference type="SMART" id="SM00065">
    <property type="entry name" value="GAF"/>
    <property type="match status" value="1"/>
</dbReference>
<dbReference type="SUPFAM" id="SSF55785">
    <property type="entry name" value="PYP-like sensor domain (PAS domain)"/>
    <property type="match status" value="7"/>
</dbReference>
<feature type="domain" description="PAC" evidence="8">
    <location>
        <begin position="653"/>
        <end position="706"/>
    </location>
</feature>
<gene>
    <name evidence="9" type="ORF">K7C98_42440</name>
</gene>
<comment type="catalytic activity">
    <reaction evidence="1">
        <text>ATP + protein L-histidine = ADP + protein N-phospho-L-histidine.</text>
        <dbReference type="EC" id="2.7.13.3"/>
    </reaction>
</comment>
<dbReference type="SUPFAM" id="SSF55781">
    <property type="entry name" value="GAF domain-like"/>
    <property type="match status" value="1"/>
</dbReference>
<dbReference type="Gene3D" id="2.10.70.100">
    <property type="match status" value="2"/>
</dbReference>
<dbReference type="InterPro" id="IPR036097">
    <property type="entry name" value="HisK_dim/P_sf"/>
</dbReference>
<dbReference type="Gene3D" id="3.30.450.40">
    <property type="match status" value="1"/>
</dbReference>
<dbReference type="Pfam" id="PF00512">
    <property type="entry name" value="HisKA"/>
    <property type="match status" value="1"/>
</dbReference>
<feature type="domain" description="PAS" evidence="7">
    <location>
        <begin position="960"/>
        <end position="1034"/>
    </location>
</feature>
<dbReference type="PANTHER" id="PTHR43304">
    <property type="entry name" value="PHYTOCHROME-LIKE PROTEIN CPH1"/>
    <property type="match status" value="1"/>
</dbReference>
<keyword evidence="4" id="KW-0808">Transferase</keyword>
<name>A0ABS7U6B1_9BACT</name>
<evidence type="ECO:0000256" key="2">
    <source>
        <dbReference type="ARBA" id="ARBA00012438"/>
    </source>
</evidence>
<dbReference type="SMART" id="SM00091">
    <property type="entry name" value="PAS"/>
    <property type="match status" value="7"/>
</dbReference>
<evidence type="ECO:0000259" key="8">
    <source>
        <dbReference type="PROSITE" id="PS50113"/>
    </source>
</evidence>
<dbReference type="PRINTS" id="PR00344">
    <property type="entry name" value="BCTRLSENSOR"/>
</dbReference>
<dbReference type="NCBIfam" id="TIGR00229">
    <property type="entry name" value="sensory_box"/>
    <property type="match status" value="6"/>
</dbReference>
<dbReference type="InterPro" id="IPR001610">
    <property type="entry name" value="PAC"/>
</dbReference>
<sequence>MSGAASPRPRQPGAGSGPPLQMIVGLARAIAQARTDPVAIAEVTTRTLVKDFVAGSAAHLKAGFDVRAYAHRDLSAEEYLRDSFETMPLDLLPAGRVIATGRPVFHAHLPGEFIDSLPPEIRAYMRRFTIAGVIIVPIRAQDSVVGALSMWRDDSAPPFCDDDLNTAHVCAEHVGLALEHAIVFRALRDRETRFELAARATQEVLWEWDTTTDHLFWGEALYDALGWPRERVRSSFDWWAENIHEGDRARVLSEVDQAIKDNPNRVRWQLEYRFRRGDGGFAHIVDRGFVQRDEEGRLRRLVGSMQDITERVEVTQRLARREESYRAFVTTSSEGIWCAESDDPTPIDLPVEQQIDLWYERYTIRECNDAMARMYGYERADEVRGAPVGLLFARDDPHMHDLYRRFVTGGYRQVEVESMERDRFGRPRHFLNSLIGTVEDGKLCRAWGTQRDITDLTRQAATLARYQLLSQHGRDIFLFVRADTGEIIEANDAAVAAYGYSRDELLALRLDALRAEPVAAELAAQMRRAELEGILFEAVHRRKDGSTFPVEISSRGAEVHGERVVLSIVRDITKRRRAETAARRAGAILQAVCDNTPDLVFAKDRQGRLVFANPAMFGAIGKPAEAVLGRRDVEFMDFGAGRDISDNDQRVLTSGRADFFEEKVPDGRIFLSSKSPYRDASGAVVGLVGISVDITDRKQAELRVRETQEALSLVMRAGHMGTWMLDATSDAAWLSRELEELLGLASGAATGEDGLYAAVHPDDRDHLRREIDAAVAERRDYMIEFRFVRADTGAEGWMEGRGRAVYDESGRTTMIYGIGIDITKRKQAELDLRESEQLFARAFGKNPNPMTVNELPGGAYLEINEAGLKSNGYSRDEMLGKTPLELGILVDEQDIERFTGLLARRNSVRDLELQLRSKSGRIHSVLMSAEVIEYRKRPCVLTVAVDISARKRAEWALLESEERLRQIAATIDQAFWLMEFSPVWRFVYVSPGWEHTWRRAHEELYGDPTLWTRAIHPDDRAAAERSQQDLINGAVDSRDLEYRVVRPDGAVHWIRDRGTLIRDAEGRPWRAAGIAEDITERKLADRERERLVADLQVAIAVRDDFLSVASHELRTPLTALGFHLEHLVRLVDRGEHDPGVLARKVDGAIRQIDRVTALVDSLIHVSRMSLGRLSLELSEFDLVELVRDLVARAGPDAARARSELRVQAPFALVGAWDRKQLDQAIHNLLANALKYGAGHPVDVRLAARGPDVVVEVQDRGIGIADEDRPRIFDRFERAVSSAHYGGFGLGLYIARRIVEAHGGVLDVTSTPGKGSTFRLQIPRQAAQP</sequence>
<evidence type="ECO:0000256" key="3">
    <source>
        <dbReference type="ARBA" id="ARBA00022553"/>
    </source>
</evidence>
<dbReference type="PROSITE" id="PS50112">
    <property type="entry name" value="PAS"/>
    <property type="match status" value="6"/>
</dbReference>
<feature type="domain" description="PAS" evidence="7">
    <location>
        <begin position="835"/>
        <end position="902"/>
    </location>
</feature>
<dbReference type="SUPFAM" id="SSF47384">
    <property type="entry name" value="Homodimeric domain of signal transducing histidine kinase"/>
    <property type="match status" value="1"/>
</dbReference>
<dbReference type="Pfam" id="PF13185">
    <property type="entry name" value="GAF_2"/>
    <property type="match status" value="1"/>
</dbReference>
<organism evidence="9 10">
    <name type="scientific">Nannocystis pusilla</name>
    <dbReference type="NCBI Taxonomy" id="889268"/>
    <lineage>
        <taxon>Bacteria</taxon>
        <taxon>Pseudomonadati</taxon>
        <taxon>Myxococcota</taxon>
        <taxon>Polyangia</taxon>
        <taxon>Nannocystales</taxon>
        <taxon>Nannocystaceae</taxon>
        <taxon>Nannocystis</taxon>
    </lineage>
</organism>
<dbReference type="SMART" id="SM00387">
    <property type="entry name" value="HATPase_c"/>
    <property type="match status" value="1"/>
</dbReference>
<reference evidence="9" key="1">
    <citation type="submission" date="2021-08" db="EMBL/GenBank/DDBJ databases">
        <authorList>
            <person name="Stevens D.C."/>
        </authorList>
    </citation>
    <scope>NUCLEOTIDE SEQUENCE</scope>
    <source>
        <strain evidence="9">DSM 53165</strain>
    </source>
</reference>
<evidence type="ECO:0000259" key="7">
    <source>
        <dbReference type="PROSITE" id="PS50112"/>
    </source>
</evidence>
<dbReference type="EC" id="2.7.13.3" evidence="2"/>
<dbReference type="InterPro" id="IPR035965">
    <property type="entry name" value="PAS-like_dom_sf"/>
</dbReference>
<dbReference type="InterPro" id="IPR003661">
    <property type="entry name" value="HisK_dim/P_dom"/>
</dbReference>
<keyword evidence="3" id="KW-0597">Phosphoprotein</keyword>
<feature type="domain" description="Histidine kinase" evidence="6">
    <location>
        <begin position="1108"/>
        <end position="1325"/>
    </location>
</feature>
<evidence type="ECO:0000313" key="9">
    <source>
        <dbReference type="EMBL" id="MBZ5715931.1"/>
    </source>
</evidence>
<dbReference type="Gene3D" id="3.30.450.20">
    <property type="entry name" value="PAS domain"/>
    <property type="match status" value="7"/>
</dbReference>
<dbReference type="SMART" id="SM00388">
    <property type="entry name" value="HisKA"/>
    <property type="match status" value="1"/>
</dbReference>
<dbReference type="InterPro" id="IPR000700">
    <property type="entry name" value="PAS-assoc_C"/>
</dbReference>
<dbReference type="PROSITE" id="PS50113">
    <property type="entry name" value="PAC"/>
    <property type="match status" value="4"/>
</dbReference>
<dbReference type="Gene3D" id="3.30.565.10">
    <property type="entry name" value="Histidine kinase-like ATPase, C-terminal domain"/>
    <property type="match status" value="1"/>
</dbReference>
<evidence type="ECO:0000259" key="6">
    <source>
        <dbReference type="PROSITE" id="PS50109"/>
    </source>
</evidence>
<dbReference type="Proteomes" id="UP001139031">
    <property type="component" value="Unassembled WGS sequence"/>
</dbReference>
<dbReference type="Pfam" id="PF08448">
    <property type="entry name" value="PAS_4"/>
    <property type="match status" value="1"/>
</dbReference>
<dbReference type="InterPro" id="IPR000014">
    <property type="entry name" value="PAS"/>
</dbReference>
<dbReference type="RefSeq" id="WP_224197670.1">
    <property type="nucleotide sequence ID" value="NZ_JAIRAU010000059.1"/>
</dbReference>